<evidence type="ECO:0000313" key="2">
    <source>
        <dbReference type="Proteomes" id="UP000775872"/>
    </source>
</evidence>
<reference evidence="1" key="1">
    <citation type="submission" date="2021-10" db="EMBL/GenBank/DDBJ databases">
        <authorList>
            <person name="Piombo E."/>
        </authorList>
    </citation>
    <scope>NUCLEOTIDE SEQUENCE</scope>
</reference>
<organism evidence="1 2">
    <name type="scientific">Clonostachys solani</name>
    <dbReference type="NCBI Taxonomy" id="160281"/>
    <lineage>
        <taxon>Eukaryota</taxon>
        <taxon>Fungi</taxon>
        <taxon>Dikarya</taxon>
        <taxon>Ascomycota</taxon>
        <taxon>Pezizomycotina</taxon>
        <taxon>Sordariomycetes</taxon>
        <taxon>Hypocreomycetidae</taxon>
        <taxon>Hypocreales</taxon>
        <taxon>Bionectriaceae</taxon>
        <taxon>Clonostachys</taxon>
    </lineage>
</organism>
<protein>
    <submittedName>
        <fullName evidence="1">Uncharacterized protein</fullName>
    </submittedName>
</protein>
<gene>
    <name evidence="1" type="ORF">CSOL1703_00014948</name>
</gene>
<comment type="caution">
    <text evidence="1">The sequence shown here is derived from an EMBL/GenBank/DDBJ whole genome shotgun (WGS) entry which is preliminary data.</text>
</comment>
<proteinExistence type="predicted"/>
<sequence length="81" mass="8833">MASGPSLAASTEEPHAAFPPSPELRFKLLFVPFAEFLLTLTVPSIAAVNRPFPRLNSFGPISGVEMPDLVDPRENNEEKLI</sequence>
<accession>A0A9P0ELL9</accession>
<dbReference type="Proteomes" id="UP000775872">
    <property type="component" value="Unassembled WGS sequence"/>
</dbReference>
<dbReference type="EMBL" id="CABFOC020000043">
    <property type="protein sequence ID" value="CAH0052028.1"/>
    <property type="molecule type" value="Genomic_DNA"/>
</dbReference>
<name>A0A9P0ELL9_9HYPO</name>
<dbReference type="AlphaFoldDB" id="A0A9P0ELL9"/>
<keyword evidence="2" id="KW-1185">Reference proteome</keyword>
<evidence type="ECO:0000313" key="1">
    <source>
        <dbReference type="EMBL" id="CAH0052028.1"/>
    </source>
</evidence>